<reference evidence="2" key="1">
    <citation type="submission" date="2020-04" db="EMBL/GenBank/DDBJ databases">
        <authorList>
            <person name="Alioto T."/>
            <person name="Alioto T."/>
            <person name="Gomez Garrido J."/>
        </authorList>
    </citation>
    <scope>NUCLEOTIDE SEQUENCE</scope>
    <source>
        <strain evidence="2">A484AB</strain>
    </source>
</reference>
<dbReference type="Proteomes" id="UP001152795">
    <property type="component" value="Unassembled WGS sequence"/>
</dbReference>
<dbReference type="AlphaFoldDB" id="A0A7D9E365"/>
<accession>A0A7D9E365</accession>
<name>A0A7D9E365_PARCT</name>
<protein>
    <submittedName>
        <fullName evidence="2">Uncharacterized protein</fullName>
    </submittedName>
</protein>
<sequence length="90" mass="9964">MDEDLAVSENPKNVKANMEVDVNECDKSKVVIEDDEMELSCNKGTCKKSVKTEETVISLTLDIENDPLPDCDIGADQPGESERCDDNSQR</sequence>
<feature type="compositionally biased region" description="Basic and acidic residues" evidence="1">
    <location>
        <begin position="80"/>
        <end position="90"/>
    </location>
</feature>
<evidence type="ECO:0000313" key="2">
    <source>
        <dbReference type="EMBL" id="CAB3998776.1"/>
    </source>
</evidence>
<evidence type="ECO:0000256" key="1">
    <source>
        <dbReference type="SAM" id="MobiDB-lite"/>
    </source>
</evidence>
<keyword evidence="3" id="KW-1185">Reference proteome</keyword>
<proteinExistence type="predicted"/>
<dbReference type="EMBL" id="CACRXK020003437">
    <property type="protein sequence ID" value="CAB3998776.1"/>
    <property type="molecule type" value="Genomic_DNA"/>
</dbReference>
<gene>
    <name evidence="2" type="ORF">PACLA_8A033144</name>
</gene>
<feature type="region of interest" description="Disordered" evidence="1">
    <location>
        <begin position="68"/>
        <end position="90"/>
    </location>
</feature>
<evidence type="ECO:0000313" key="3">
    <source>
        <dbReference type="Proteomes" id="UP001152795"/>
    </source>
</evidence>
<comment type="caution">
    <text evidence="2">The sequence shown here is derived from an EMBL/GenBank/DDBJ whole genome shotgun (WGS) entry which is preliminary data.</text>
</comment>
<organism evidence="2 3">
    <name type="scientific">Paramuricea clavata</name>
    <name type="common">Red gorgonian</name>
    <name type="synonym">Violescent sea-whip</name>
    <dbReference type="NCBI Taxonomy" id="317549"/>
    <lineage>
        <taxon>Eukaryota</taxon>
        <taxon>Metazoa</taxon>
        <taxon>Cnidaria</taxon>
        <taxon>Anthozoa</taxon>
        <taxon>Octocorallia</taxon>
        <taxon>Malacalcyonacea</taxon>
        <taxon>Plexauridae</taxon>
        <taxon>Paramuricea</taxon>
    </lineage>
</organism>